<dbReference type="AlphaFoldDB" id="F5VGJ7"/>
<dbReference type="GO" id="GO:0030170">
    <property type="term" value="F:pyridoxal phosphate binding"/>
    <property type="evidence" value="ECO:0007669"/>
    <property type="project" value="InterPro"/>
</dbReference>
<organism evidence="5 6">
    <name type="scientific">Ligilactobacillus salivarius NIAS840</name>
    <dbReference type="NCBI Taxonomy" id="1029822"/>
    <lineage>
        <taxon>Bacteria</taxon>
        <taxon>Bacillati</taxon>
        <taxon>Bacillota</taxon>
        <taxon>Bacilli</taxon>
        <taxon>Lactobacillales</taxon>
        <taxon>Lactobacillaceae</taxon>
        <taxon>Ligilactobacillus</taxon>
    </lineage>
</organism>
<dbReference type="InterPro" id="IPR015424">
    <property type="entry name" value="PyrdxlP-dep_Trfase"/>
</dbReference>
<dbReference type="InterPro" id="IPR004839">
    <property type="entry name" value="Aminotransferase_I/II_large"/>
</dbReference>
<dbReference type="PANTHER" id="PTHR42832">
    <property type="entry name" value="AMINO ACID AMINOTRANSFERASE"/>
    <property type="match status" value="1"/>
</dbReference>
<evidence type="ECO:0000259" key="4">
    <source>
        <dbReference type="Pfam" id="PF00155"/>
    </source>
</evidence>
<evidence type="ECO:0000313" key="5">
    <source>
        <dbReference type="EMBL" id="EGL97998.1"/>
    </source>
</evidence>
<dbReference type="SUPFAM" id="SSF53383">
    <property type="entry name" value="PLP-dependent transferases"/>
    <property type="match status" value="1"/>
</dbReference>
<keyword evidence="2" id="KW-0032">Aminotransferase</keyword>
<dbReference type="GO" id="GO:0008483">
    <property type="term" value="F:transaminase activity"/>
    <property type="evidence" value="ECO:0007669"/>
    <property type="project" value="UniProtKB-KW"/>
</dbReference>
<dbReference type="InterPro" id="IPR015421">
    <property type="entry name" value="PyrdxlP-dep_Trfase_major"/>
</dbReference>
<dbReference type="Proteomes" id="UP000006227">
    <property type="component" value="Unassembled WGS sequence"/>
</dbReference>
<keyword evidence="3" id="KW-0808">Transferase</keyword>
<dbReference type="Pfam" id="PF00155">
    <property type="entry name" value="Aminotran_1_2"/>
    <property type="match status" value="1"/>
</dbReference>
<evidence type="ECO:0000256" key="3">
    <source>
        <dbReference type="ARBA" id="ARBA00022679"/>
    </source>
</evidence>
<feature type="domain" description="Aminotransferase class I/classII large" evidence="4">
    <location>
        <begin position="33"/>
        <end position="126"/>
    </location>
</feature>
<evidence type="ECO:0000256" key="2">
    <source>
        <dbReference type="ARBA" id="ARBA00022576"/>
    </source>
</evidence>
<evidence type="ECO:0000256" key="1">
    <source>
        <dbReference type="ARBA" id="ARBA00001933"/>
    </source>
</evidence>
<dbReference type="Gene3D" id="3.90.1150.10">
    <property type="entry name" value="Aspartate Aminotransferase, domain 1"/>
    <property type="match status" value="1"/>
</dbReference>
<dbReference type="InterPro" id="IPR050881">
    <property type="entry name" value="LL-DAP_aminotransferase"/>
</dbReference>
<name>F5VGJ7_9LACO</name>
<comment type="caution">
    <text evidence="5">The sequence shown here is derived from an EMBL/GenBank/DDBJ whole genome shotgun (WGS) entry which is preliminary data.</text>
</comment>
<protein>
    <submittedName>
        <fullName evidence="5">Glutamine-dependent 2-keto-4-methylthiobutyrate transaminase</fullName>
    </submittedName>
</protein>
<sequence>MKFEKSEILKNLPKQFFANLVIKVNKKIAEGVDVINLGQGNPDKQTPEYIVKSTQKWVASPQSHKYSLFRGQPDFKQAIADFYQEKYQTIFDPEKEVAVLGGSKTGLVELPLALIRKRARTSDFDPGFGPLSNQNKERLPKAYKTSLTLFSDEDVPHPYLPLQSFLNYVLRKFPMS</sequence>
<dbReference type="PATRIC" id="fig|1029822.3.peg.1909"/>
<dbReference type="InterPro" id="IPR015422">
    <property type="entry name" value="PyrdxlP-dep_Trfase_small"/>
</dbReference>
<evidence type="ECO:0000313" key="6">
    <source>
        <dbReference type="Proteomes" id="UP000006227"/>
    </source>
</evidence>
<dbReference type="PANTHER" id="PTHR42832:SF3">
    <property type="entry name" value="L-GLUTAMINE--4-(METHYLSULFANYL)-2-OXOBUTANOATE AMINOTRANSFERASE"/>
    <property type="match status" value="1"/>
</dbReference>
<reference evidence="5 6" key="1">
    <citation type="journal article" date="2011" name="J. Bacteriol.">
        <title>Genome Sequence of Lactobacillus salivarius NIAS840, Isolated from Chicken Intestine.</title>
        <authorList>
            <person name="Ham J.S."/>
            <person name="Kim H.W."/>
            <person name="Seol K.H."/>
            <person name="Jang A."/>
            <person name="Jeong S.G."/>
            <person name="Oh M.H."/>
            <person name="Kim D.H."/>
            <person name="Kang D.K."/>
            <person name="Kim G.B."/>
            <person name="Cha C.J."/>
        </authorList>
    </citation>
    <scope>NUCLEOTIDE SEQUENCE [LARGE SCALE GENOMIC DNA]</scope>
    <source>
        <strain evidence="5 6">NIAS840</strain>
    </source>
</reference>
<comment type="cofactor">
    <cofactor evidence="1">
        <name>pyridoxal 5'-phosphate</name>
        <dbReference type="ChEBI" id="CHEBI:597326"/>
    </cofactor>
</comment>
<dbReference type="EMBL" id="AFMN01000004">
    <property type="protein sequence ID" value="EGL97998.1"/>
    <property type="molecule type" value="Genomic_DNA"/>
</dbReference>
<dbReference type="Gene3D" id="3.40.640.10">
    <property type="entry name" value="Type I PLP-dependent aspartate aminotransferase-like (Major domain)"/>
    <property type="match status" value="1"/>
</dbReference>
<gene>
    <name evidence="5" type="ORF">NIAS840_01917</name>
</gene>
<proteinExistence type="predicted"/>
<accession>F5VGJ7</accession>